<feature type="region of interest" description="Disordered" evidence="1">
    <location>
        <begin position="370"/>
        <end position="389"/>
    </location>
</feature>
<protein>
    <submittedName>
        <fullName evidence="2">Uncharacterized protein</fullName>
    </submittedName>
</protein>
<comment type="caution">
    <text evidence="2">The sequence shown here is derived from an EMBL/GenBank/DDBJ whole genome shotgun (WGS) entry which is preliminary data.</text>
</comment>
<organism evidence="2 3">
    <name type="scientific">Microlunatus ginsengisoli</name>
    <dbReference type="NCBI Taxonomy" id="363863"/>
    <lineage>
        <taxon>Bacteria</taxon>
        <taxon>Bacillati</taxon>
        <taxon>Actinomycetota</taxon>
        <taxon>Actinomycetes</taxon>
        <taxon>Propionibacteriales</taxon>
        <taxon>Propionibacteriaceae</taxon>
        <taxon>Microlunatus</taxon>
    </lineage>
</organism>
<accession>A0ABP7A1W5</accession>
<feature type="compositionally biased region" description="Polar residues" evidence="1">
    <location>
        <begin position="372"/>
        <end position="387"/>
    </location>
</feature>
<evidence type="ECO:0000313" key="3">
    <source>
        <dbReference type="Proteomes" id="UP001501490"/>
    </source>
</evidence>
<proteinExistence type="predicted"/>
<dbReference type="Proteomes" id="UP001501490">
    <property type="component" value="Unassembled WGS sequence"/>
</dbReference>
<gene>
    <name evidence="2" type="ORF">GCM10022236_27150</name>
</gene>
<evidence type="ECO:0000313" key="2">
    <source>
        <dbReference type="EMBL" id="GAA3623305.1"/>
    </source>
</evidence>
<dbReference type="EMBL" id="BAABAB010000017">
    <property type="protein sequence ID" value="GAA3623305.1"/>
    <property type="molecule type" value="Genomic_DNA"/>
</dbReference>
<keyword evidence="3" id="KW-1185">Reference proteome</keyword>
<dbReference type="RefSeq" id="WP_344805343.1">
    <property type="nucleotide sequence ID" value="NZ_BAABAB010000017.1"/>
</dbReference>
<name>A0ABP7A1W5_9ACTN</name>
<evidence type="ECO:0000256" key="1">
    <source>
        <dbReference type="SAM" id="MobiDB-lite"/>
    </source>
</evidence>
<sequence length="669" mass="69756">MVDPGRLQFHDAVVPVLADGRYRLRVETALPGALNAAPPGPQTFDVLVGGPAPEAARIRCYPPSGSTGDFTDDLPFVVLERRTLPWERAGFGIAGTPWLALVLTRDDGTPEATLVPPAGGAGEGPAGTLRAVDLATQTRLLPRPDEVTRLAHVRESSPSDSGDDDGWQAVVVANRLARAPGRWRLTLVALDDRADLAGNAPTLGLAAVWSATYTITGEGGGFGARIAAIEPTRFGDPTRASIPTDATGAVALDWADRSGRTAPVRYRPPLVASATIGGAAPAADAPPDVTEISAGELGRLLAIADPRLLGELAGWHRQQQAQGVRAAQQHTLAGGVLDGRRAGPAGIDAESLRLAALDRWQEARLPVAGRFGSTSAPTPSGNWSQAAGSDPEKLRLLPSFRGRSGGRSRGVVQAAAAAMPSEYVVSALQAAGRLLGVPLAFLAPHPALLPAESLQFFVIDRAWVRALQRGLLAAGTPRPIPDAELDGLLEQLLPQPVPLTGLMFRSSLVSDYPTLAVRAWTGSLGPEDDPDDPRHGATPVTLLRAERLTPSSLLAVFERVPDLVVIDEPHGSVRLGVSREPGGPPVVRLRAGDATLYEVANVPVDVPVPFRGDPADGIVDLTALAAGLQTAIAAAGLAGLPDPRTSSGGLALQLLAAPVRQRYQRGVVR</sequence>
<reference evidence="3" key="1">
    <citation type="journal article" date="2019" name="Int. J. Syst. Evol. Microbiol.">
        <title>The Global Catalogue of Microorganisms (GCM) 10K type strain sequencing project: providing services to taxonomists for standard genome sequencing and annotation.</title>
        <authorList>
            <consortium name="The Broad Institute Genomics Platform"/>
            <consortium name="The Broad Institute Genome Sequencing Center for Infectious Disease"/>
            <person name="Wu L."/>
            <person name="Ma J."/>
        </authorList>
    </citation>
    <scope>NUCLEOTIDE SEQUENCE [LARGE SCALE GENOMIC DNA]</scope>
    <source>
        <strain evidence="3">JCM 16929</strain>
    </source>
</reference>